<proteinExistence type="predicted"/>
<dbReference type="PANTHER" id="PTHR33112">
    <property type="entry name" value="DOMAIN PROTEIN, PUTATIVE-RELATED"/>
    <property type="match status" value="1"/>
</dbReference>
<gene>
    <name evidence="2" type="ORF">VM1G_10453</name>
</gene>
<evidence type="ECO:0000259" key="1">
    <source>
        <dbReference type="Pfam" id="PF06985"/>
    </source>
</evidence>
<accession>A0A194VHR3</accession>
<dbReference type="Proteomes" id="UP000078559">
    <property type="component" value="Unassembled WGS sequence"/>
</dbReference>
<protein>
    <recommendedName>
        <fullName evidence="1">Heterokaryon incompatibility domain-containing protein</fullName>
    </recommendedName>
</protein>
<dbReference type="AlphaFoldDB" id="A0A194VHR3"/>
<sequence length="629" mass="72623">MTVNGLLYSTVYLNPELLMKAYLNWRCSAVRPMSIIAPFTPYSHGRLNDWMELDYVMRRYAEPQPRHSKETVATWLNKCIKDHPKCRDARQSDRLKPTRLLYLDPDQTDIVKLVLVTDKDDYQYVTLSHRWGSPEPPKLSKLYNDSDQGREISFGVLEKGKRISELPQLFKDAIHIVRCCGLKYLWIDSLCICQDKDPTNRNLEWEKESEKMADIYAGGVFNIAATHGQNSEAGLFPIQRDILLPVVPDMGIGGQAQLLWEVPDSRFKHDIIESKLLSRGWVYQEVLLTPANLFCTTDEMWWSCSHTTCSESFPEGVQELFWTMHSKTREPQPFRDSLGRRRESIMPRDTPDPMKAWINVLTFYPQTSVTVSSDRLVAIAGIANLFKALFPNQLQNAIYHSGVWFSSDIPRYLHQLLWSRWKFRQLPLHTYAATYPMPSWSPANIKEDLSFDIYRRTILAPVEFSGLIDVREDNLDKFRPAVGHARCVLHLRGVLLRVDITHIGVDKPPFIGRASVSGIKESPEFEITWDSVYMADKWTDARALIFTLSRHAVHGEGLLLKPVNRLPDSEGRVVWERCGYLKWYNGTELGPRKAWESLELVRYGITYNAYQGLERDTSAQLDLEDIYIV</sequence>
<keyword evidence="3" id="KW-1185">Reference proteome</keyword>
<evidence type="ECO:0000313" key="2">
    <source>
        <dbReference type="EMBL" id="KUI63676.1"/>
    </source>
</evidence>
<dbReference type="InterPro" id="IPR010730">
    <property type="entry name" value="HET"/>
</dbReference>
<name>A0A194VHR3_CYTMA</name>
<dbReference type="PANTHER" id="PTHR33112:SF10">
    <property type="entry name" value="TOL"/>
    <property type="match status" value="1"/>
</dbReference>
<dbReference type="OrthoDB" id="2958217at2759"/>
<feature type="domain" description="Heterokaryon incompatibility" evidence="1">
    <location>
        <begin position="124"/>
        <end position="285"/>
    </location>
</feature>
<evidence type="ECO:0000313" key="3">
    <source>
        <dbReference type="Proteomes" id="UP000078559"/>
    </source>
</evidence>
<dbReference type="EMBL" id="KN796114">
    <property type="protein sequence ID" value="KUI63676.1"/>
    <property type="molecule type" value="Genomic_DNA"/>
</dbReference>
<reference evidence="2" key="1">
    <citation type="submission" date="2014-12" db="EMBL/GenBank/DDBJ databases">
        <title>Genome Sequence of Valsa Canker Pathogens Uncovers a Specific Adaption of Colonization on Woody Bark.</title>
        <authorList>
            <person name="Yin Z."/>
            <person name="Liu H."/>
            <person name="Gao X."/>
            <person name="Li Z."/>
            <person name="Song N."/>
            <person name="Ke X."/>
            <person name="Dai Q."/>
            <person name="Wu Y."/>
            <person name="Sun Y."/>
            <person name="Xu J.-R."/>
            <person name="Kang Z.K."/>
            <person name="Wang L."/>
            <person name="Huang L."/>
        </authorList>
    </citation>
    <scope>NUCLEOTIDE SEQUENCE [LARGE SCALE GENOMIC DNA]</scope>
    <source>
        <strain evidence="2">03-8</strain>
    </source>
</reference>
<dbReference type="Pfam" id="PF06985">
    <property type="entry name" value="HET"/>
    <property type="match status" value="1"/>
</dbReference>
<organism evidence="2 3">
    <name type="scientific">Cytospora mali</name>
    <name type="common">Apple Valsa canker fungus</name>
    <name type="synonym">Valsa mali</name>
    <dbReference type="NCBI Taxonomy" id="578113"/>
    <lineage>
        <taxon>Eukaryota</taxon>
        <taxon>Fungi</taxon>
        <taxon>Dikarya</taxon>
        <taxon>Ascomycota</taxon>
        <taxon>Pezizomycotina</taxon>
        <taxon>Sordariomycetes</taxon>
        <taxon>Sordariomycetidae</taxon>
        <taxon>Diaporthales</taxon>
        <taxon>Cytosporaceae</taxon>
        <taxon>Cytospora</taxon>
    </lineage>
</organism>